<name>A0A127KNH5_9CAUD</name>
<evidence type="ECO:0000313" key="1">
    <source>
        <dbReference type="EMBL" id="AMO43647.1"/>
    </source>
</evidence>
<dbReference type="RefSeq" id="YP_009275041.1">
    <property type="nucleotide sequence ID" value="NC_030923.1"/>
</dbReference>
<dbReference type="KEGG" id="vg:28801998"/>
<dbReference type="Proteomes" id="UP000201907">
    <property type="component" value="Segment"/>
</dbReference>
<proteinExistence type="predicted"/>
<dbReference type="EMBL" id="KU310944">
    <property type="protein sequence ID" value="AMO43647.1"/>
    <property type="molecule type" value="Genomic_DNA"/>
</dbReference>
<accession>A0A127KNH5</accession>
<protein>
    <submittedName>
        <fullName evidence="1">Uncharacterized protein</fullName>
    </submittedName>
</protein>
<gene>
    <name evidence="1" type="ORF">C171_00230</name>
</gene>
<dbReference type="GeneID" id="28801998"/>
<reference evidence="1 2" key="1">
    <citation type="submission" date="2015-12" db="EMBL/GenBank/DDBJ databases">
        <title>Complete Genome Sequence of the Pseudomonas putida phage YMC11/06/C171_PPU_BP.</title>
        <authorList>
            <person name="Jeon J."/>
            <person name="Yong D."/>
            <person name="Lee K."/>
        </authorList>
    </citation>
    <scope>NUCLEOTIDE SEQUENCE [LARGE SCALE GENOMIC DNA]</scope>
</reference>
<sequence length="134" mass="14687">MTILTRIASGLLFIDHHKAALTSRLLSGAARLNTLHAESLANKAGRKLVTGEAKARRLAESRREQAHRALASQLRSIQEDLQTDLAKVYIERDKAAQTAASYEAVGYHCHASACVRDERAAVLKGIREELRSNG</sequence>
<organism evidence="1 2">
    <name type="scientific">Pseudomonas phage YMC11/06/C171_PPU_BP</name>
    <dbReference type="NCBI Taxonomy" id="1777063"/>
    <lineage>
        <taxon>Viruses</taxon>
        <taxon>Duplodnaviria</taxon>
        <taxon>Heunggongvirae</taxon>
        <taxon>Uroviricota</taxon>
        <taxon>Caudoviricetes</taxon>
        <taxon>Autographivirales</taxon>
        <taxon>Autoscriptoviridae</taxon>
        <taxon>Corkvirinae</taxon>
        <taxon>Kantovirus</taxon>
        <taxon>Kantovirus C171</taxon>
    </lineage>
</organism>
<evidence type="ECO:0000313" key="2">
    <source>
        <dbReference type="Proteomes" id="UP000201907"/>
    </source>
</evidence>
<keyword evidence="2" id="KW-1185">Reference proteome</keyword>